<comment type="caution">
    <text evidence="1">The sequence shown here is derived from an EMBL/GenBank/DDBJ whole genome shotgun (WGS) entry which is preliminary data.</text>
</comment>
<dbReference type="AlphaFoldDB" id="A0AA47N392"/>
<evidence type="ECO:0000313" key="1">
    <source>
        <dbReference type="EMBL" id="KAK0151424.1"/>
    </source>
</evidence>
<organism evidence="1 2">
    <name type="scientific">Merluccius polli</name>
    <name type="common">Benguela hake</name>
    <name type="synonym">Merluccius cadenati</name>
    <dbReference type="NCBI Taxonomy" id="89951"/>
    <lineage>
        <taxon>Eukaryota</taxon>
        <taxon>Metazoa</taxon>
        <taxon>Chordata</taxon>
        <taxon>Craniata</taxon>
        <taxon>Vertebrata</taxon>
        <taxon>Euteleostomi</taxon>
        <taxon>Actinopterygii</taxon>
        <taxon>Neopterygii</taxon>
        <taxon>Teleostei</taxon>
        <taxon>Neoteleostei</taxon>
        <taxon>Acanthomorphata</taxon>
        <taxon>Zeiogadaria</taxon>
        <taxon>Gadariae</taxon>
        <taxon>Gadiformes</taxon>
        <taxon>Gadoidei</taxon>
        <taxon>Merlucciidae</taxon>
        <taxon>Merluccius</taxon>
    </lineage>
</organism>
<dbReference type="EMBL" id="JAOPHQ010001231">
    <property type="protein sequence ID" value="KAK0151424.1"/>
    <property type="molecule type" value="Genomic_DNA"/>
</dbReference>
<name>A0AA47N392_MERPO</name>
<protein>
    <submittedName>
        <fullName evidence="1">Uncharacterized protein</fullName>
    </submittedName>
</protein>
<evidence type="ECO:0000313" key="2">
    <source>
        <dbReference type="Proteomes" id="UP001174136"/>
    </source>
</evidence>
<keyword evidence="2" id="KW-1185">Reference proteome</keyword>
<dbReference type="Proteomes" id="UP001174136">
    <property type="component" value="Unassembled WGS sequence"/>
</dbReference>
<accession>A0AA47N392</accession>
<proteinExistence type="predicted"/>
<sequence length="269" mass="31356">MDITMKLRICMASTPVIIPHTAPPSRPQSQCLMVASMALPKISHVTQSWKDFQSIPRLNPLHPPLVSKRTVCLETLAVHHHNQQRSLCMQRKEHYTYHQGWRRPFYGTGTFGIVFHRTPAIRFPYTANNTASIQHRLCNTAFSLTFYGIILQCLLVGKKKTESAVLSPCRTEIREQLKRQIEEKRVGLRLQLARRAKESDYVREEDRLAVTRDREKCIQHSRAMTLYRDENKKLMEQTWRDRALTRSLGALEERKLLRLNPINWSGTLK</sequence>
<reference evidence="1" key="1">
    <citation type="journal article" date="2023" name="Front. Mar. Sci.">
        <title>A new Merluccius polli reference genome to investigate the effects of global change in West African waters.</title>
        <authorList>
            <person name="Mateo J.L."/>
            <person name="Blanco-Fernandez C."/>
            <person name="Garcia-Vazquez E."/>
            <person name="Machado-Schiaffino G."/>
        </authorList>
    </citation>
    <scope>NUCLEOTIDE SEQUENCE</scope>
    <source>
        <strain evidence="1">C29</strain>
        <tissue evidence="1">Fin</tissue>
    </source>
</reference>
<gene>
    <name evidence="1" type="ORF">N1851_007277</name>
</gene>